<dbReference type="EMBL" id="PSNW01000016">
    <property type="protein sequence ID" value="PPE72047.1"/>
    <property type="molecule type" value="Genomic_DNA"/>
</dbReference>
<evidence type="ECO:0008006" key="4">
    <source>
        <dbReference type="Google" id="ProtNLM"/>
    </source>
</evidence>
<dbReference type="Proteomes" id="UP000238220">
    <property type="component" value="Unassembled WGS sequence"/>
</dbReference>
<keyword evidence="1" id="KW-0732">Signal</keyword>
<sequence>MRAAAWSLAFACPAVLAQAVEEQAAAVQGNPAPGYRLGQGIVLGDSGFTAGGYAVMAYDGTGGAPGDPDWRAGLDALSGFLWWDGGGRWQFFTEVELEDGFLATSDEITVDDAYLGLERFYFDYRYSDSLKLRLGKFLTPVGHWNLIHAAPLVWTTSRPLITEATFPVNATGAMLTGVLPWLPRGLEYSIYGSPGQELFPNPELDTFEEAYGLHLSTEILPQLSVGLSFVDFELDSSADQRRRLYGADFQWNWQRYELTGEFAYRITSLTNAERDEQGGYLQLAAPLGERLFAVARYETFRDTAATRDLNVYLGGLNYRPRPGLVFKAEYSRATDNDIDARDGLLASFAVLF</sequence>
<protein>
    <recommendedName>
        <fullName evidence="4">Porin</fullName>
    </recommendedName>
</protein>
<dbReference type="InterPro" id="IPR023614">
    <property type="entry name" value="Porin_dom_sf"/>
</dbReference>
<evidence type="ECO:0000313" key="3">
    <source>
        <dbReference type="Proteomes" id="UP000238220"/>
    </source>
</evidence>
<dbReference type="SUPFAM" id="SSF56935">
    <property type="entry name" value="Porins"/>
    <property type="match status" value="1"/>
</dbReference>
<dbReference type="Gene3D" id="2.40.160.10">
    <property type="entry name" value="Porin"/>
    <property type="match status" value="1"/>
</dbReference>
<dbReference type="AlphaFoldDB" id="A0A2S5TB13"/>
<gene>
    <name evidence="2" type="ORF">C3942_20340</name>
</gene>
<organism evidence="2 3">
    <name type="scientific">Solimonas fluminis</name>
    <dbReference type="NCBI Taxonomy" id="2086571"/>
    <lineage>
        <taxon>Bacteria</taxon>
        <taxon>Pseudomonadati</taxon>
        <taxon>Pseudomonadota</taxon>
        <taxon>Gammaproteobacteria</taxon>
        <taxon>Nevskiales</taxon>
        <taxon>Nevskiaceae</taxon>
        <taxon>Solimonas</taxon>
    </lineage>
</organism>
<reference evidence="2 3" key="1">
    <citation type="submission" date="2018-02" db="EMBL/GenBank/DDBJ databases">
        <title>Genome sequencing of Solimonas sp. HR-BB.</title>
        <authorList>
            <person name="Lee Y."/>
            <person name="Jeon C.O."/>
        </authorList>
    </citation>
    <scope>NUCLEOTIDE SEQUENCE [LARGE SCALE GENOMIC DNA]</scope>
    <source>
        <strain evidence="2 3">HR-BB</strain>
    </source>
</reference>
<name>A0A2S5TB13_9GAMM</name>
<evidence type="ECO:0000313" key="2">
    <source>
        <dbReference type="EMBL" id="PPE72047.1"/>
    </source>
</evidence>
<proteinExistence type="predicted"/>
<evidence type="ECO:0000256" key="1">
    <source>
        <dbReference type="SAM" id="SignalP"/>
    </source>
</evidence>
<comment type="caution">
    <text evidence="2">The sequence shown here is derived from an EMBL/GenBank/DDBJ whole genome shotgun (WGS) entry which is preliminary data.</text>
</comment>
<keyword evidence="3" id="KW-1185">Reference proteome</keyword>
<feature type="chain" id="PRO_5015490476" description="Porin" evidence="1">
    <location>
        <begin position="20"/>
        <end position="352"/>
    </location>
</feature>
<feature type="signal peptide" evidence="1">
    <location>
        <begin position="1"/>
        <end position="19"/>
    </location>
</feature>
<accession>A0A2S5TB13</accession>